<proteinExistence type="predicted"/>
<dbReference type="PANTHER" id="PTHR30273:SF2">
    <property type="entry name" value="PROTEIN FECR"/>
    <property type="match status" value="1"/>
</dbReference>
<name>A0A6N8J3I1_9BACT</name>
<feature type="domain" description="Protein FecR C-terminal" evidence="3">
    <location>
        <begin position="306"/>
        <end position="374"/>
    </location>
</feature>
<dbReference type="InterPro" id="IPR012373">
    <property type="entry name" value="Ferrdict_sens_TM"/>
</dbReference>
<accession>A0A6N8J3I1</accession>
<gene>
    <name evidence="4" type="ORF">GO495_04155</name>
</gene>
<keyword evidence="1" id="KW-0812">Transmembrane</keyword>
<dbReference type="AlphaFoldDB" id="A0A6N8J3I1"/>
<dbReference type="Pfam" id="PF16344">
    <property type="entry name" value="FecR_C"/>
    <property type="match status" value="1"/>
</dbReference>
<dbReference type="EMBL" id="WRXO01000001">
    <property type="protein sequence ID" value="MVT39765.1"/>
    <property type="molecule type" value="Genomic_DNA"/>
</dbReference>
<dbReference type="Proteomes" id="UP000468388">
    <property type="component" value="Unassembled WGS sequence"/>
</dbReference>
<evidence type="ECO:0000313" key="4">
    <source>
        <dbReference type="EMBL" id="MVT39765.1"/>
    </source>
</evidence>
<sequence>MSLPVEMDIQTDKIYQLLMLKLTDSITESDEGYINSLIESEPEVYALWREIQSDFATVQNKRALQEFDTEGIIANVKAEVRRLKRGRRAMSIFAAVATIGISICLYIILKDNKVENFAAKHDVTKQVQLQLTSGEQINLSERYGMQLTEDGAVILNNTNNTFVYTANKETNATATIIVPAGKDYRVKLEDGTKVHMNSGSKLLFPFRFSGGKREITISGEAFVEVATNAALPFIVHTQHTTIQVLGTSFNVNSYDSGKVTVALVQGAVKINEVLLKPGYAASVSSKGTDVHSFDEENELAWRNDQYIFRHSPLKEIMPVLERWYDVQIVFDNPATADKVVTGHIMRSDDITTVLNMLKKICNADYYYKENSIHIR</sequence>
<keyword evidence="5" id="KW-1185">Reference proteome</keyword>
<feature type="transmembrane region" description="Helical" evidence="1">
    <location>
        <begin position="89"/>
        <end position="109"/>
    </location>
</feature>
<protein>
    <submittedName>
        <fullName evidence="4">DUF4974 domain-containing protein</fullName>
    </submittedName>
</protein>
<feature type="domain" description="FecR protein" evidence="2">
    <location>
        <begin position="175"/>
        <end position="269"/>
    </location>
</feature>
<dbReference type="GO" id="GO:0016989">
    <property type="term" value="F:sigma factor antagonist activity"/>
    <property type="evidence" value="ECO:0007669"/>
    <property type="project" value="TreeGrafter"/>
</dbReference>
<evidence type="ECO:0000259" key="3">
    <source>
        <dbReference type="Pfam" id="PF16344"/>
    </source>
</evidence>
<evidence type="ECO:0000313" key="5">
    <source>
        <dbReference type="Proteomes" id="UP000468388"/>
    </source>
</evidence>
<keyword evidence="1" id="KW-0472">Membrane</keyword>
<dbReference type="Pfam" id="PF04773">
    <property type="entry name" value="FecR"/>
    <property type="match status" value="1"/>
</dbReference>
<organism evidence="4 5">
    <name type="scientific">Chitinophaga oryziterrae</name>
    <dbReference type="NCBI Taxonomy" id="1031224"/>
    <lineage>
        <taxon>Bacteria</taxon>
        <taxon>Pseudomonadati</taxon>
        <taxon>Bacteroidota</taxon>
        <taxon>Chitinophagia</taxon>
        <taxon>Chitinophagales</taxon>
        <taxon>Chitinophagaceae</taxon>
        <taxon>Chitinophaga</taxon>
    </lineage>
</organism>
<reference evidence="4 5" key="1">
    <citation type="submission" date="2019-12" db="EMBL/GenBank/DDBJ databases">
        <title>The draft genomic sequence of strain Chitinophaga oryziterrae JCM 16595.</title>
        <authorList>
            <person name="Zhang X."/>
        </authorList>
    </citation>
    <scope>NUCLEOTIDE SEQUENCE [LARGE SCALE GENOMIC DNA]</scope>
    <source>
        <strain evidence="4 5">JCM 16595</strain>
    </source>
</reference>
<dbReference type="InterPro" id="IPR032508">
    <property type="entry name" value="FecR_C"/>
</dbReference>
<dbReference type="PANTHER" id="PTHR30273">
    <property type="entry name" value="PERIPLASMIC SIGNAL SENSOR AND SIGMA FACTOR ACTIVATOR FECR-RELATED"/>
    <property type="match status" value="1"/>
</dbReference>
<keyword evidence="1" id="KW-1133">Transmembrane helix</keyword>
<evidence type="ECO:0000256" key="1">
    <source>
        <dbReference type="SAM" id="Phobius"/>
    </source>
</evidence>
<dbReference type="PIRSF" id="PIRSF018266">
    <property type="entry name" value="FecR"/>
    <property type="match status" value="1"/>
</dbReference>
<dbReference type="InterPro" id="IPR006860">
    <property type="entry name" value="FecR"/>
</dbReference>
<dbReference type="Gene3D" id="2.60.120.1440">
    <property type="match status" value="1"/>
</dbReference>
<evidence type="ECO:0000259" key="2">
    <source>
        <dbReference type="Pfam" id="PF04773"/>
    </source>
</evidence>
<dbReference type="Gene3D" id="3.55.50.30">
    <property type="match status" value="1"/>
</dbReference>
<comment type="caution">
    <text evidence="4">The sequence shown here is derived from an EMBL/GenBank/DDBJ whole genome shotgun (WGS) entry which is preliminary data.</text>
</comment>